<dbReference type="InterPro" id="IPR050556">
    <property type="entry name" value="Type_II_TA_system_RNase"/>
</dbReference>
<comment type="similarity">
    <text evidence="6">Belongs to the PINc/VapC protein family.</text>
</comment>
<dbReference type="GO" id="GO:0004518">
    <property type="term" value="F:nuclease activity"/>
    <property type="evidence" value="ECO:0007669"/>
    <property type="project" value="UniProtKB-KW"/>
</dbReference>
<dbReference type="Proteomes" id="UP000577419">
    <property type="component" value="Unassembled WGS sequence"/>
</dbReference>
<comment type="cofactor">
    <cofactor evidence="1">
        <name>Mg(2+)</name>
        <dbReference type="ChEBI" id="CHEBI:18420"/>
    </cofactor>
</comment>
<keyword evidence="4" id="KW-0378">Hydrolase</keyword>
<dbReference type="InterPro" id="IPR029060">
    <property type="entry name" value="PIN-like_dom_sf"/>
</dbReference>
<dbReference type="AlphaFoldDB" id="A0A7J4IZ06"/>
<evidence type="ECO:0000256" key="2">
    <source>
        <dbReference type="ARBA" id="ARBA00022722"/>
    </source>
</evidence>
<keyword evidence="3" id="KW-0479">Metal-binding</keyword>
<organism evidence="8 10">
    <name type="scientific">Candidatus Iainarchaeum sp</name>
    <dbReference type="NCBI Taxonomy" id="3101447"/>
    <lineage>
        <taxon>Archaea</taxon>
        <taxon>Candidatus Iainarchaeota</taxon>
        <taxon>Candidatus Iainarchaeia</taxon>
        <taxon>Candidatus Iainarchaeales</taxon>
        <taxon>Candidatus Iainarchaeaceae</taxon>
        <taxon>Candidatus Iainarchaeum</taxon>
    </lineage>
</organism>
<dbReference type="PANTHER" id="PTHR33653:SF1">
    <property type="entry name" value="RIBONUCLEASE VAPC2"/>
    <property type="match status" value="1"/>
</dbReference>
<dbReference type="PANTHER" id="PTHR33653">
    <property type="entry name" value="RIBONUCLEASE VAPC2"/>
    <property type="match status" value="1"/>
</dbReference>
<evidence type="ECO:0000256" key="1">
    <source>
        <dbReference type="ARBA" id="ARBA00001946"/>
    </source>
</evidence>
<comment type="caution">
    <text evidence="8">The sequence shown here is derived from an EMBL/GenBank/DDBJ whole genome shotgun (WGS) entry which is preliminary data.</text>
</comment>
<protein>
    <submittedName>
        <fullName evidence="9">PIN domain-containing protein</fullName>
    </submittedName>
    <submittedName>
        <fullName evidence="8">Type II toxin-antitoxin system VapC family toxin</fullName>
    </submittedName>
</protein>
<dbReference type="GO" id="GO:0046872">
    <property type="term" value="F:metal ion binding"/>
    <property type="evidence" value="ECO:0007669"/>
    <property type="project" value="UniProtKB-KW"/>
</dbReference>
<feature type="domain" description="PIN" evidence="7">
    <location>
        <begin position="1"/>
        <end position="115"/>
    </location>
</feature>
<keyword evidence="5" id="KW-0460">Magnesium</keyword>
<evidence type="ECO:0000256" key="3">
    <source>
        <dbReference type="ARBA" id="ARBA00022723"/>
    </source>
</evidence>
<name>A0A7J4IZ06_9ARCH</name>
<reference evidence="9" key="2">
    <citation type="submission" date="2021-03" db="EMBL/GenBank/DDBJ databases">
        <authorList>
            <person name="Jaffe A."/>
        </authorList>
    </citation>
    <scope>NUCLEOTIDE SEQUENCE</scope>
    <source>
        <strain evidence="9">RIFCSPHIGHO2_01_FULL_GW2011_AR10_43_9</strain>
    </source>
</reference>
<dbReference type="Gene3D" id="3.40.50.1010">
    <property type="entry name" value="5'-nuclease"/>
    <property type="match status" value="1"/>
</dbReference>
<dbReference type="Pfam" id="PF01850">
    <property type="entry name" value="PIN"/>
    <property type="match status" value="1"/>
</dbReference>
<proteinExistence type="inferred from homology"/>
<dbReference type="SUPFAM" id="SSF88723">
    <property type="entry name" value="PIN domain-like"/>
    <property type="match status" value="1"/>
</dbReference>
<evidence type="ECO:0000313" key="10">
    <source>
        <dbReference type="Proteomes" id="UP000577419"/>
    </source>
</evidence>
<reference evidence="9" key="3">
    <citation type="submission" date="2021-05" db="EMBL/GenBank/DDBJ databases">
        <title>Protein family content uncovers lineage relationships and bacterial pathway maintenance mechanisms in DPANN archaea.</title>
        <authorList>
            <person name="Castelle C.J."/>
            <person name="Meheust R."/>
            <person name="Jaffe A.L."/>
            <person name="Seitz K."/>
            <person name="Gong X."/>
            <person name="Baker B.J."/>
            <person name="Banfield J.F."/>
        </authorList>
    </citation>
    <scope>NUCLEOTIDE SEQUENCE</scope>
    <source>
        <strain evidence="9">RIFCSPHIGHO2_01_FULL_GW2011_AR10_43_9</strain>
    </source>
</reference>
<reference evidence="8" key="1">
    <citation type="journal article" date="2020" name="bioRxiv">
        <title>A rank-normalized archaeal taxonomy based on genome phylogeny resolves widespread incomplete and uneven classifications.</title>
        <authorList>
            <person name="Rinke C."/>
            <person name="Chuvochina M."/>
            <person name="Mussig A.J."/>
            <person name="Chaumeil P.-A."/>
            <person name="Waite D.W."/>
            <person name="Whitman W.B."/>
            <person name="Parks D.H."/>
            <person name="Hugenholtz P."/>
        </authorList>
    </citation>
    <scope>NUCLEOTIDE SEQUENCE</scope>
    <source>
        <strain evidence="8">UBA10011</strain>
    </source>
</reference>
<dbReference type="GO" id="GO:0016787">
    <property type="term" value="F:hydrolase activity"/>
    <property type="evidence" value="ECO:0007669"/>
    <property type="project" value="UniProtKB-KW"/>
</dbReference>
<gene>
    <name evidence="8" type="ORF">HA237_06715</name>
    <name evidence="9" type="ORF">J4224_03290</name>
</gene>
<dbReference type="EMBL" id="JAGVWF010000044">
    <property type="protein sequence ID" value="MBS3059423.1"/>
    <property type="molecule type" value="Genomic_DNA"/>
</dbReference>
<dbReference type="InterPro" id="IPR002716">
    <property type="entry name" value="PIN_dom"/>
</dbReference>
<evidence type="ECO:0000256" key="6">
    <source>
        <dbReference type="ARBA" id="ARBA00038093"/>
    </source>
</evidence>
<evidence type="ECO:0000259" key="7">
    <source>
        <dbReference type="Pfam" id="PF01850"/>
    </source>
</evidence>
<dbReference type="Proteomes" id="UP000683213">
    <property type="component" value="Unassembled WGS sequence"/>
</dbReference>
<sequence length="122" mass="13913">MLLDTYAWIELFNGTSRGLKVKEVIANNQCFTSAISIAELSEWVEKSKLNRQKIFHIVKNLSTIIEVNQEQLETSGILKIEKRKNFKDFGLIDAIILATAKQYNLPIVTGDKHFEGENTIML</sequence>
<evidence type="ECO:0000256" key="5">
    <source>
        <dbReference type="ARBA" id="ARBA00022842"/>
    </source>
</evidence>
<accession>A0A7J4IZ06</accession>
<keyword evidence="2" id="KW-0540">Nuclease</keyword>
<evidence type="ECO:0000256" key="4">
    <source>
        <dbReference type="ARBA" id="ARBA00022801"/>
    </source>
</evidence>
<evidence type="ECO:0000313" key="8">
    <source>
        <dbReference type="EMBL" id="HIH09017.1"/>
    </source>
</evidence>
<dbReference type="EMBL" id="DUFG01000035">
    <property type="protein sequence ID" value="HIH09017.1"/>
    <property type="molecule type" value="Genomic_DNA"/>
</dbReference>
<evidence type="ECO:0000313" key="9">
    <source>
        <dbReference type="EMBL" id="MBS3059423.1"/>
    </source>
</evidence>